<reference evidence="10 11" key="1">
    <citation type="journal article" date="2024" name="Nat. Commun.">
        <title>Phylogenomics reveals the evolutionary origins of lichenization in chlorophyte algae.</title>
        <authorList>
            <person name="Puginier C."/>
            <person name="Libourel C."/>
            <person name="Otte J."/>
            <person name="Skaloud P."/>
            <person name="Haon M."/>
            <person name="Grisel S."/>
            <person name="Petersen M."/>
            <person name="Berrin J.G."/>
            <person name="Delaux P.M."/>
            <person name="Dal Grande F."/>
            <person name="Keller J."/>
        </authorList>
    </citation>
    <scope>NUCLEOTIDE SEQUENCE [LARGE SCALE GENOMIC DNA]</scope>
    <source>
        <strain evidence="10 11">SAG 2036</strain>
    </source>
</reference>
<evidence type="ECO:0000313" key="10">
    <source>
        <dbReference type="EMBL" id="KAK9801396.1"/>
    </source>
</evidence>
<dbReference type="GO" id="GO:0005789">
    <property type="term" value="C:endoplasmic reticulum membrane"/>
    <property type="evidence" value="ECO:0007669"/>
    <property type="project" value="TreeGrafter"/>
</dbReference>
<dbReference type="InterPro" id="IPR027027">
    <property type="entry name" value="GOSR2/Membrin/Bos1"/>
</dbReference>
<keyword evidence="4 8" id="KW-0653">Protein transport</keyword>
<name>A0AAW1NYZ5_9CHLO</name>
<evidence type="ECO:0000256" key="5">
    <source>
        <dbReference type="ARBA" id="ARBA00022989"/>
    </source>
</evidence>
<keyword evidence="2 8" id="KW-0813">Transport</keyword>
<keyword evidence="6" id="KW-0333">Golgi apparatus</keyword>
<dbReference type="GO" id="GO:0005484">
    <property type="term" value="F:SNAP receptor activity"/>
    <property type="evidence" value="ECO:0007669"/>
    <property type="project" value="InterPro"/>
</dbReference>
<gene>
    <name evidence="10" type="ORF">WJX73_006105</name>
</gene>
<keyword evidence="7 8" id="KW-0472">Membrane</keyword>
<protein>
    <recommendedName>
        <fullName evidence="8">Membrin</fullName>
    </recommendedName>
</protein>
<comment type="function">
    <text evidence="8">Involved in transport of proteins from the cis/medial-Golgi to the trans-Golgi network.</text>
</comment>
<keyword evidence="5 9" id="KW-1133">Transmembrane helix</keyword>
<dbReference type="AlphaFoldDB" id="A0AAW1NYZ5"/>
<evidence type="ECO:0000256" key="3">
    <source>
        <dbReference type="ARBA" id="ARBA00022692"/>
    </source>
</evidence>
<feature type="transmembrane region" description="Helical" evidence="9">
    <location>
        <begin position="202"/>
        <end position="222"/>
    </location>
</feature>
<proteinExistence type="inferred from homology"/>
<dbReference type="GO" id="GO:0031902">
    <property type="term" value="C:late endosome membrane"/>
    <property type="evidence" value="ECO:0007669"/>
    <property type="project" value="TreeGrafter"/>
</dbReference>
<evidence type="ECO:0000313" key="11">
    <source>
        <dbReference type="Proteomes" id="UP001465755"/>
    </source>
</evidence>
<keyword evidence="3 9" id="KW-0812">Transmembrane</keyword>
<evidence type="ECO:0000256" key="4">
    <source>
        <dbReference type="ARBA" id="ARBA00022927"/>
    </source>
</evidence>
<evidence type="ECO:0000256" key="6">
    <source>
        <dbReference type="ARBA" id="ARBA00023034"/>
    </source>
</evidence>
<dbReference type="GO" id="GO:0000139">
    <property type="term" value="C:Golgi membrane"/>
    <property type="evidence" value="ECO:0007669"/>
    <property type="project" value="UniProtKB-SubCell"/>
</dbReference>
<dbReference type="GO" id="GO:0015031">
    <property type="term" value="P:protein transport"/>
    <property type="evidence" value="ECO:0007669"/>
    <property type="project" value="UniProtKB-KW"/>
</dbReference>
<dbReference type="PANTHER" id="PTHR21230:SF1">
    <property type="entry name" value="GOLGI SNAP RECEPTOR COMPLEX MEMBER 2"/>
    <property type="match status" value="1"/>
</dbReference>
<dbReference type="PANTHER" id="PTHR21230">
    <property type="entry name" value="VESICLE TRANSPORT V-SNARE PROTEIN VTI1-RELATED"/>
    <property type="match status" value="1"/>
</dbReference>
<dbReference type="EMBL" id="JALJOQ010000076">
    <property type="protein sequence ID" value="KAK9801396.1"/>
    <property type="molecule type" value="Genomic_DNA"/>
</dbReference>
<dbReference type="SUPFAM" id="SSF58038">
    <property type="entry name" value="SNARE fusion complex"/>
    <property type="match status" value="1"/>
</dbReference>
<evidence type="ECO:0000256" key="9">
    <source>
        <dbReference type="SAM" id="Phobius"/>
    </source>
</evidence>
<evidence type="ECO:0000256" key="7">
    <source>
        <dbReference type="ARBA" id="ARBA00023136"/>
    </source>
</evidence>
<comment type="similarity">
    <text evidence="8">Belongs to the GOSR2 family.</text>
</comment>
<dbReference type="GO" id="GO:0031201">
    <property type="term" value="C:SNARE complex"/>
    <property type="evidence" value="ECO:0007669"/>
    <property type="project" value="TreeGrafter"/>
</dbReference>
<dbReference type="GO" id="GO:0006906">
    <property type="term" value="P:vesicle fusion"/>
    <property type="evidence" value="ECO:0007669"/>
    <property type="project" value="TreeGrafter"/>
</dbReference>
<dbReference type="GO" id="GO:0000149">
    <property type="term" value="F:SNARE binding"/>
    <property type="evidence" value="ECO:0007669"/>
    <property type="project" value="TreeGrafter"/>
</dbReference>
<dbReference type="GO" id="GO:0012507">
    <property type="term" value="C:ER to Golgi transport vesicle membrane"/>
    <property type="evidence" value="ECO:0007669"/>
    <property type="project" value="TreeGrafter"/>
</dbReference>
<comment type="caution">
    <text evidence="10">The sequence shown here is derived from an EMBL/GenBank/DDBJ whole genome shotgun (WGS) entry which is preliminary data.</text>
</comment>
<keyword evidence="11" id="KW-1185">Reference proteome</keyword>
<dbReference type="PIRSF" id="PIRSF028865">
    <property type="entry name" value="Membrin-2"/>
    <property type="match status" value="1"/>
</dbReference>
<comment type="subcellular location">
    <subcellularLocation>
        <location evidence="1">Golgi apparatus membrane</location>
        <topology evidence="1">Single-pass type IV membrane protein</topology>
    </subcellularLocation>
</comment>
<evidence type="ECO:0000256" key="8">
    <source>
        <dbReference type="PIRNR" id="PIRNR028865"/>
    </source>
</evidence>
<evidence type="ECO:0000256" key="1">
    <source>
        <dbReference type="ARBA" id="ARBA00004409"/>
    </source>
</evidence>
<sequence>MTDLSTLNKTARSLILALREGLEKLEKGDESVPLYGQATGLSKGLQQKLADLQRTRADMDSIWRMQTLSSAVSKQDIWKRKVEQVSEETDALDLAFNRHLTRQRRRHAEEQDRQQLLDGRTVDGPTWRLQQDTEAASQSSIQNSKKTLEEMFQTGAGILTDMGAQRERLKAAHRKALDILNSLGLSDSLLRVIDRRQRMDKWMTYGGMVLTLCLVAFLWWWLKSGR</sequence>
<accession>A0AAW1NYZ5</accession>
<organism evidence="10 11">
    <name type="scientific">Symbiochloris irregularis</name>
    <dbReference type="NCBI Taxonomy" id="706552"/>
    <lineage>
        <taxon>Eukaryota</taxon>
        <taxon>Viridiplantae</taxon>
        <taxon>Chlorophyta</taxon>
        <taxon>core chlorophytes</taxon>
        <taxon>Trebouxiophyceae</taxon>
        <taxon>Trebouxiales</taxon>
        <taxon>Trebouxiaceae</taxon>
        <taxon>Symbiochloris</taxon>
    </lineage>
</organism>
<dbReference type="Gene3D" id="1.20.5.110">
    <property type="match status" value="1"/>
</dbReference>
<dbReference type="Proteomes" id="UP001465755">
    <property type="component" value="Unassembled WGS sequence"/>
</dbReference>
<dbReference type="Pfam" id="PF12352">
    <property type="entry name" value="V-SNARE_C"/>
    <property type="match status" value="1"/>
</dbReference>
<evidence type="ECO:0000256" key="2">
    <source>
        <dbReference type="ARBA" id="ARBA00022448"/>
    </source>
</evidence>